<dbReference type="GO" id="GO:0006508">
    <property type="term" value="P:proteolysis"/>
    <property type="evidence" value="ECO:0007669"/>
    <property type="project" value="UniProtKB-KW"/>
</dbReference>
<dbReference type="Pfam" id="PF02016">
    <property type="entry name" value="Peptidase_S66"/>
    <property type="match status" value="1"/>
</dbReference>
<dbReference type="InterPro" id="IPR027478">
    <property type="entry name" value="LdcA_N"/>
</dbReference>
<keyword evidence="2" id="KW-0121">Carboxypeptidase</keyword>
<name>A0AAV3XC32_9CYAN</name>
<evidence type="ECO:0000256" key="6">
    <source>
        <dbReference type="PIRSR" id="PIRSR028757-1"/>
    </source>
</evidence>
<feature type="domain" description="LD-carboxypeptidase C-terminal" evidence="9">
    <location>
        <begin position="206"/>
        <end position="322"/>
    </location>
</feature>
<dbReference type="RefSeq" id="WP_226583713.1">
    <property type="nucleotide sequence ID" value="NZ_BLAY01000056.1"/>
</dbReference>
<dbReference type="PROSITE" id="PS51318">
    <property type="entry name" value="TAT"/>
    <property type="match status" value="1"/>
</dbReference>
<dbReference type="InterPro" id="IPR006311">
    <property type="entry name" value="TAT_signal"/>
</dbReference>
<evidence type="ECO:0000259" key="9">
    <source>
        <dbReference type="Pfam" id="PF17676"/>
    </source>
</evidence>
<protein>
    <submittedName>
        <fullName evidence="10">Peptidase U61, LD-carboxypeptidase A</fullName>
    </submittedName>
</protein>
<dbReference type="SUPFAM" id="SSF52317">
    <property type="entry name" value="Class I glutamine amidotransferase-like"/>
    <property type="match status" value="1"/>
</dbReference>
<dbReference type="EMBL" id="BLAY01000056">
    <property type="protein sequence ID" value="GET38976.1"/>
    <property type="molecule type" value="Genomic_DNA"/>
</dbReference>
<evidence type="ECO:0000313" key="11">
    <source>
        <dbReference type="Proteomes" id="UP001050975"/>
    </source>
</evidence>
<dbReference type="AlphaFoldDB" id="A0AAV3XC32"/>
<feature type="chain" id="PRO_5043584907" evidence="7">
    <location>
        <begin position="27"/>
        <end position="337"/>
    </location>
</feature>
<dbReference type="PANTHER" id="PTHR30237">
    <property type="entry name" value="MURAMOYLTETRAPEPTIDE CARBOXYPEPTIDASE"/>
    <property type="match status" value="1"/>
</dbReference>
<organism evidence="10 11">
    <name type="scientific">Microseira wollei NIES-4236</name>
    <dbReference type="NCBI Taxonomy" id="2530354"/>
    <lineage>
        <taxon>Bacteria</taxon>
        <taxon>Bacillati</taxon>
        <taxon>Cyanobacteriota</taxon>
        <taxon>Cyanophyceae</taxon>
        <taxon>Oscillatoriophycideae</taxon>
        <taxon>Aerosakkonematales</taxon>
        <taxon>Aerosakkonemataceae</taxon>
        <taxon>Microseira</taxon>
    </lineage>
</organism>
<feature type="active site" description="Nucleophile" evidence="6">
    <location>
        <position position="140"/>
    </location>
</feature>
<keyword evidence="7" id="KW-0732">Signal</keyword>
<feature type="signal peptide" evidence="7">
    <location>
        <begin position="1"/>
        <end position="26"/>
    </location>
</feature>
<dbReference type="PANTHER" id="PTHR30237:SF2">
    <property type="entry name" value="MUREIN TETRAPEPTIDE CARBOXYPEPTIDASE"/>
    <property type="match status" value="1"/>
</dbReference>
<dbReference type="InterPro" id="IPR040449">
    <property type="entry name" value="Peptidase_S66_N"/>
</dbReference>
<dbReference type="GO" id="GO:0004180">
    <property type="term" value="F:carboxypeptidase activity"/>
    <property type="evidence" value="ECO:0007669"/>
    <property type="project" value="UniProtKB-KW"/>
</dbReference>
<dbReference type="Gene3D" id="3.40.50.10740">
    <property type="entry name" value="Class I glutamine amidotransferase-like"/>
    <property type="match status" value="1"/>
</dbReference>
<keyword evidence="11" id="KW-1185">Reference proteome</keyword>
<evidence type="ECO:0000256" key="2">
    <source>
        <dbReference type="ARBA" id="ARBA00022645"/>
    </source>
</evidence>
<dbReference type="InterPro" id="IPR003507">
    <property type="entry name" value="S66_fam"/>
</dbReference>
<evidence type="ECO:0000256" key="1">
    <source>
        <dbReference type="ARBA" id="ARBA00010233"/>
    </source>
</evidence>
<accession>A0AAV3XC32</accession>
<dbReference type="CDD" id="cd07025">
    <property type="entry name" value="Peptidase_S66"/>
    <property type="match status" value="1"/>
</dbReference>
<feature type="active site" description="Charge relay system" evidence="6">
    <location>
        <position position="307"/>
    </location>
</feature>
<proteinExistence type="inferred from homology"/>
<keyword evidence="3" id="KW-0645">Protease</keyword>
<reference evidence="10" key="1">
    <citation type="submission" date="2019-10" db="EMBL/GenBank/DDBJ databases">
        <title>Draft genome sequece of Microseira wollei NIES-4236.</title>
        <authorList>
            <person name="Yamaguchi H."/>
            <person name="Suzuki S."/>
            <person name="Kawachi M."/>
        </authorList>
    </citation>
    <scope>NUCLEOTIDE SEQUENCE</scope>
    <source>
        <strain evidence="10">NIES-4236</strain>
    </source>
</reference>
<sequence length="337" mass="36975">MTIKRRKFIKTLAVAAVASQLPIARAYASRSRIKPPCLKPGDTIGLIAPAGIVDPESIEPITQKLATLGWQVKLGNHLLDRYGYLAGKDSDRAADVNSMFADKSVQAILAVRGGWGCNRILPLLNYKLIRNHPKIIMGLSDITALLLAIYAKTNVITFHGLTGTSTWNEFSLDYLRRILFNGEAVTMQNPTNTDLRVETIRGGTARGKLVGGNLSVLAAMVGSSYLPKWQHNILFLEDIREEVYRIDRMLTQLELAGILPQISGFVFGNCRQCDPEEPDKSLTLMQVLQERISPLGIPAWYGAAIGHIPDKFTLPIGVEVEIDATAGTIKMLEAAVK</sequence>
<evidence type="ECO:0000256" key="4">
    <source>
        <dbReference type="ARBA" id="ARBA00022801"/>
    </source>
</evidence>
<evidence type="ECO:0000313" key="10">
    <source>
        <dbReference type="EMBL" id="GET38976.1"/>
    </source>
</evidence>
<evidence type="ECO:0000259" key="8">
    <source>
        <dbReference type="Pfam" id="PF02016"/>
    </source>
</evidence>
<feature type="active site" description="Charge relay system" evidence="6">
    <location>
        <position position="237"/>
    </location>
</feature>
<dbReference type="InterPro" id="IPR029062">
    <property type="entry name" value="Class_I_gatase-like"/>
</dbReference>
<comment type="similarity">
    <text evidence="1">Belongs to the peptidase S66 family.</text>
</comment>
<dbReference type="Gene3D" id="3.50.30.60">
    <property type="entry name" value="LD-carboxypeptidase A C-terminal domain-like"/>
    <property type="match status" value="1"/>
</dbReference>
<keyword evidence="4" id="KW-0378">Hydrolase</keyword>
<dbReference type="Pfam" id="PF17676">
    <property type="entry name" value="Peptidase_S66C"/>
    <property type="match status" value="1"/>
</dbReference>
<evidence type="ECO:0000256" key="7">
    <source>
        <dbReference type="SAM" id="SignalP"/>
    </source>
</evidence>
<keyword evidence="5" id="KW-0720">Serine protease</keyword>
<evidence type="ECO:0000256" key="3">
    <source>
        <dbReference type="ARBA" id="ARBA00022670"/>
    </source>
</evidence>
<comment type="caution">
    <text evidence="10">The sequence shown here is derived from an EMBL/GenBank/DDBJ whole genome shotgun (WGS) entry which is preliminary data.</text>
</comment>
<dbReference type="SUPFAM" id="SSF141986">
    <property type="entry name" value="LD-carboxypeptidase A C-terminal domain-like"/>
    <property type="match status" value="1"/>
</dbReference>
<dbReference type="InterPro" id="IPR040921">
    <property type="entry name" value="Peptidase_S66C"/>
</dbReference>
<gene>
    <name evidence="10" type="ORF">MiSe_37360</name>
</gene>
<dbReference type="Proteomes" id="UP001050975">
    <property type="component" value="Unassembled WGS sequence"/>
</dbReference>
<dbReference type="PIRSF" id="PIRSF028757">
    <property type="entry name" value="LD-carboxypeptidase"/>
    <property type="match status" value="1"/>
</dbReference>
<dbReference type="GO" id="GO:0008236">
    <property type="term" value="F:serine-type peptidase activity"/>
    <property type="evidence" value="ECO:0007669"/>
    <property type="project" value="UniProtKB-KW"/>
</dbReference>
<dbReference type="InterPro" id="IPR027461">
    <property type="entry name" value="Carboxypeptidase_A_C_sf"/>
</dbReference>
<evidence type="ECO:0000256" key="5">
    <source>
        <dbReference type="ARBA" id="ARBA00022825"/>
    </source>
</evidence>
<feature type="domain" description="LD-carboxypeptidase N-terminal" evidence="8">
    <location>
        <begin position="44"/>
        <end position="160"/>
    </location>
</feature>